<gene>
    <name evidence="7" type="primary">ppa</name>
    <name evidence="8" type="ORF">A2983_02085</name>
</gene>
<comment type="similarity">
    <text evidence="7">Belongs to the PPase family.</text>
</comment>
<dbReference type="FunFam" id="3.90.80.10:FF:000003">
    <property type="entry name" value="Inorganic pyrophosphatase"/>
    <property type="match status" value="1"/>
</dbReference>
<keyword evidence="5 7" id="KW-0460">Magnesium</keyword>
<evidence type="ECO:0000256" key="7">
    <source>
        <dbReference type="HAMAP-Rule" id="MF_00209"/>
    </source>
</evidence>
<name>A0A1F6N3E0_9BACT</name>
<dbReference type="GO" id="GO:0006796">
    <property type="term" value="P:phosphate-containing compound metabolic process"/>
    <property type="evidence" value="ECO:0007669"/>
    <property type="project" value="InterPro"/>
</dbReference>
<feature type="binding site" evidence="7">
    <location>
        <position position="71"/>
    </location>
    <ligand>
        <name>Mg(2+)</name>
        <dbReference type="ChEBI" id="CHEBI:18420"/>
        <label>2</label>
    </ligand>
</feature>
<evidence type="ECO:0000256" key="2">
    <source>
        <dbReference type="ARBA" id="ARBA00022490"/>
    </source>
</evidence>
<dbReference type="Gene3D" id="3.90.80.10">
    <property type="entry name" value="Inorganic pyrophosphatase"/>
    <property type="match status" value="1"/>
</dbReference>
<comment type="subcellular location">
    <subcellularLocation>
        <location evidence="7">Cytoplasm</location>
    </subcellularLocation>
</comment>
<dbReference type="SUPFAM" id="SSF50324">
    <property type="entry name" value="Inorganic pyrophosphatase"/>
    <property type="match status" value="1"/>
</dbReference>
<keyword evidence="3 7" id="KW-0479">Metal-binding</keyword>
<comment type="catalytic activity">
    <reaction evidence="6 7">
        <text>diphosphate + H2O = 2 phosphate + H(+)</text>
        <dbReference type="Rhea" id="RHEA:24576"/>
        <dbReference type="ChEBI" id="CHEBI:15377"/>
        <dbReference type="ChEBI" id="CHEBI:15378"/>
        <dbReference type="ChEBI" id="CHEBI:33019"/>
        <dbReference type="ChEBI" id="CHEBI:43474"/>
        <dbReference type="EC" id="3.6.1.1"/>
    </reaction>
</comment>
<feature type="binding site" evidence="7">
    <location>
        <position position="66"/>
    </location>
    <ligand>
        <name>Mg(2+)</name>
        <dbReference type="ChEBI" id="CHEBI:18420"/>
        <label>1</label>
    </ligand>
</feature>
<evidence type="ECO:0000256" key="1">
    <source>
        <dbReference type="ARBA" id="ARBA00001946"/>
    </source>
</evidence>
<evidence type="ECO:0000313" key="8">
    <source>
        <dbReference type="EMBL" id="OGH78220.1"/>
    </source>
</evidence>
<feature type="binding site" evidence="7">
    <location>
        <position position="71"/>
    </location>
    <ligand>
        <name>Mg(2+)</name>
        <dbReference type="ChEBI" id="CHEBI:18420"/>
        <label>1</label>
    </ligand>
</feature>
<evidence type="ECO:0000313" key="9">
    <source>
        <dbReference type="Proteomes" id="UP000177040"/>
    </source>
</evidence>
<keyword evidence="2 7" id="KW-0963">Cytoplasm</keyword>
<dbReference type="InterPro" id="IPR036649">
    <property type="entry name" value="Pyrophosphatase_sf"/>
</dbReference>
<dbReference type="CDD" id="cd00412">
    <property type="entry name" value="pyrophosphatase"/>
    <property type="match status" value="1"/>
</dbReference>
<evidence type="ECO:0000256" key="6">
    <source>
        <dbReference type="ARBA" id="ARBA00047820"/>
    </source>
</evidence>
<organism evidence="8 9">
    <name type="scientific">Candidatus Magasanikbacteria bacterium RIFCSPLOWO2_01_FULL_40_15</name>
    <dbReference type="NCBI Taxonomy" id="1798686"/>
    <lineage>
        <taxon>Bacteria</taxon>
        <taxon>Candidatus Magasanikiibacteriota</taxon>
    </lineage>
</organism>
<evidence type="ECO:0000256" key="5">
    <source>
        <dbReference type="ARBA" id="ARBA00022842"/>
    </source>
</evidence>
<feature type="binding site" evidence="7">
    <location>
        <position position="103"/>
    </location>
    <ligand>
        <name>Mg(2+)</name>
        <dbReference type="ChEBI" id="CHEBI:18420"/>
        <label>1</label>
    </ligand>
</feature>
<dbReference type="HAMAP" id="MF_00209">
    <property type="entry name" value="Inorganic_PPase"/>
    <property type="match status" value="1"/>
</dbReference>
<reference evidence="8 9" key="1">
    <citation type="journal article" date="2016" name="Nat. Commun.">
        <title>Thousands of microbial genomes shed light on interconnected biogeochemical processes in an aquifer system.</title>
        <authorList>
            <person name="Anantharaman K."/>
            <person name="Brown C.T."/>
            <person name="Hug L.A."/>
            <person name="Sharon I."/>
            <person name="Castelle C.J."/>
            <person name="Probst A.J."/>
            <person name="Thomas B.C."/>
            <person name="Singh A."/>
            <person name="Wilkins M.J."/>
            <person name="Karaoz U."/>
            <person name="Brodie E.L."/>
            <person name="Williams K.H."/>
            <person name="Hubbard S.S."/>
            <person name="Banfield J.F."/>
        </authorList>
    </citation>
    <scope>NUCLEOTIDE SEQUENCE [LARGE SCALE GENOMIC DNA]</scope>
</reference>
<comment type="subunit">
    <text evidence="7">Homohexamer.</text>
</comment>
<evidence type="ECO:0000256" key="3">
    <source>
        <dbReference type="ARBA" id="ARBA00022723"/>
    </source>
</evidence>
<comment type="function">
    <text evidence="7">Catalyzes the hydrolysis of inorganic pyrophosphate (PPi) forming two phosphate ions.</text>
</comment>
<feature type="binding site" evidence="7">
    <location>
        <position position="56"/>
    </location>
    <ligand>
        <name>substrate</name>
    </ligand>
</feature>
<dbReference type="GO" id="GO:0004427">
    <property type="term" value="F:inorganic diphosphate phosphatase activity"/>
    <property type="evidence" value="ECO:0007669"/>
    <property type="project" value="UniProtKB-UniRule"/>
</dbReference>
<dbReference type="Pfam" id="PF00719">
    <property type="entry name" value="Pyrophosphatase"/>
    <property type="match status" value="1"/>
</dbReference>
<dbReference type="GO" id="GO:0005737">
    <property type="term" value="C:cytoplasm"/>
    <property type="evidence" value="ECO:0007669"/>
    <property type="project" value="UniProtKB-SubCell"/>
</dbReference>
<dbReference type="EC" id="3.6.1.1" evidence="7"/>
<proteinExistence type="inferred from homology"/>
<dbReference type="PANTHER" id="PTHR10286">
    <property type="entry name" value="INORGANIC PYROPHOSPHATASE"/>
    <property type="match status" value="1"/>
</dbReference>
<feature type="binding site" evidence="7">
    <location>
        <position position="44"/>
    </location>
    <ligand>
        <name>substrate</name>
    </ligand>
</feature>
<dbReference type="InterPro" id="IPR008162">
    <property type="entry name" value="Pyrophosphatase"/>
</dbReference>
<dbReference type="Proteomes" id="UP000177040">
    <property type="component" value="Unassembled WGS sequence"/>
</dbReference>
<comment type="caution">
    <text evidence="8">The sequence shown here is derived from an EMBL/GenBank/DDBJ whole genome shotgun (WGS) entry which is preliminary data.</text>
</comment>
<sequence length="176" mass="19932">MNLWHDISVGKNAPEEIRVVVEIPRGSLNKYEVDKETGLIALDRVAHTGQAFPFDYAFVPQTLWDDGDALDVIIFATEPFFPGLLVDVRPVGIMHMIDSGDSDDKVLAVPAADPRWKHVADIGDLNQHQLKVIQHFYEYYKKLQNKEVTVSGFEGKMQALEAVKKGMRMYNEKFPS</sequence>
<feature type="binding site" evidence="7">
    <location>
        <position position="140"/>
    </location>
    <ligand>
        <name>substrate</name>
    </ligand>
</feature>
<dbReference type="AlphaFoldDB" id="A0A1F6N3E0"/>
<accession>A0A1F6N3E0</accession>
<dbReference type="EMBL" id="MFQH01000015">
    <property type="protein sequence ID" value="OGH78220.1"/>
    <property type="molecule type" value="Genomic_DNA"/>
</dbReference>
<feature type="binding site" evidence="7">
    <location>
        <position position="30"/>
    </location>
    <ligand>
        <name>substrate</name>
    </ligand>
</feature>
<protein>
    <recommendedName>
        <fullName evidence="7">Inorganic pyrophosphatase</fullName>
        <ecNumber evidence="7">3.6.1.1</ecNumber>
    </recommendedName>
    <alternativeName>
        <fullName evidence="7">Pyrophosphate phospho-hydrolase</fullName>
        <shortName evidence="7">PPase</shortName>
    </alternativeName>
</protein>
<evidence type="ECO:0000256" key="4">
    <source>
        <dbReference type="ARBA" id="ARBA00022801"/>
    </source>
</evidence>
<keyword evidence="4 7" id="KW-0378">Hydrolase</keyword>
<comment type="cofactor">
    <cofactor evidence="1 7">
        <name>Mg(2+)</name>
        <dbReference type="ChEBI" id="CHEBI:18420"/>
    </cofactor>
</comment>
<dbReference type="GO" id="GO:0000287">
    <property type="term" value="F:magnesium ion binding"/>
    <property type="evidence" value="ECO:0007669"/>
    <property type="project" value="UniProtKB-UniRule"/>
</dbReference>